<evidence type="ECO:0008006" key="4">
    <source>
        <dbReference type="Google" id="ProtNLM"/>
    </source>
</evidence>
<evidence type="ECO:0000256" key="1">
    <source>
        <dbReference type="SAM" id="MobiDB-lite"/>
    </source>
</evidence>
<gene>
    <name evidence="2" type="ORF">LAESUDRAFT_764281</name>
</gene>
<reference evidence="2 3" key="1">
    <citation type="journal article" date="2016" name="Mol. Biol. Evol.">
        <title>Comparative Genomics of Early-Diverging Mushroom-Forming Fungi Provides Insights into the Origins of Lignocellulose Decay Capabilities.</title>
        <authorList>
            <person name="Nagy L.G."/>
            <person name="Riley R."/>
            <person name="Tritt A."/>
            <person name="Adam C."/>
            <person name="Daum C."/>
            <person name="Floudas D."/>
            <person name="Sun H."/>
            <person name="Yadav J.S."/>
            <person name="Pangilinan J."/>
            <person name="Larsson K.H."/>
            <person name="Matsuura K."/>
            <person name="Barry K."/>
            <person name="Labutti K."/>
            <person name="Kuo R."/>
            <person name="Ohm R.A."/>
            <person name="Bhattacharya S.S."/>
            <person name="Shirouzu T."/>
            <person name="Yoshinaga Y."/>
            <person name="Martin F.M."/>
            <person name="Grigoriev I.V."/>
            <person name="Hibbett D.S."/>
        </authorList>
    </citation>
    <scope>NUCLEOTIDE SEQUENCE [LARGE SCALE GENOMIC DNA]</scope>
    <source>
        <strain evidence="2 3">93-53</strain>
    </source>
</reference>
<organism evidence="2 3">
    <name type="scientific">Laetiporus sulphureus 93-53</name>
    <dbReference type="NCBI Taxonomy" id="1314785"/>
    <lineage>
        <taxon>Eukaryota</taxon>
        <taxon>Fungi</taxon>
        <taxon>Dikarya</taxon>
        <taxon>Basidiomycota</taxon>
        <taxon>Agaricomycotina</taxon>
        <taxon>Agaricomycetes</taxon>
        <taxon>Polyporales</taxon>
        <taxon>Laetiporus</taxon>
    </lineage>
</organism>
<dbReference type="Proteomes" id="UP000076871">
    <property type="component" value="Unassembled WGS sequence"/>
</dbReference>
<dbReference type="NCBIfam" id="NF047352">
    <property type="entry name" value="P_loop_sacsin"/>
    <property type="match status" value="1"/>
</dbReference>
<dbReference type="OrthoDB" id="2796942at2759"/>
<dbReference type="STRING" id="1314785.A0A165BDT1"/>
<keyword evidence="3" id="KW-1185">Reference proteome</keyword>
<accession>A0A165BDT1</accession>
<dbReference type="PANTHER" id="PTHR32387:SF0">
    <property type="entry name" value="PROTEIN NO VEIN"/>
    <property type="match status" value="1"/>
</dbReference>
<dbReference type="InterPro" id="IPR036890">
    <property type="entry name" value="HATPase_C_sf"/>
</dbReference>
<dbReference type="SUPFAM" id="SSF55874">
    <property type="entry name" value="ATPase domain of HSP90 chaperone/DNA topoisomerase II/histidine kinase"/>
    <property type="match status" value="1"/>
</dbReference>
<sequence length="1430" mass="160638">MDLINSINRSHGLGSIRETLEAEDPIVVLRGKLERACERLSKDLYNTKTHFLLEFIQNADDNAYGPGSVPTLQLQLEGRQMTIKCNEQGFTPANVKAICDIGGSTKTKDKLIQGYIGEKGIGFKAVFVVASKVHVASNAYTFRFDRDAPLGMINPIWDATHNVDQGWTTFRLDIAEHEHMGKLSKQIGEIQPSLLLFLRKLRSIGMRVTTANYPHMRTISVARNDPAPDIVELERWENGTSVLKCRYIVIKHMVSTILDEPKREGIGRSEVVLAFPMTSDEQPILADQYVHAFLPVSQYGFAFVTQGDFLTPSSRESILADSRWNERLFLGISDAFFIAIDRFQDHPVLKDVWIRFVPLRPKQPFAKVAERIASMLAKRAVLRSTDGALCHPIHLIVVLRELCDLDGEPLIPAQYLSGKLRYLSKSYNVSQDMIYLQRLGVRTMNDQDFFDGLKRMGNQISRQSDSWHELVCGKLHDKITKGKQGRKAKPAILDLVILPLNDGSWASAKSAPSHVFVSDLKEFKELQLSSIREGIPETSSRYRFYAALGVKPAGPALIAERILTSQTSTAPETLLRYSRFFFEHRRVRGMPSASTLKVVDERGLLADGKESYLDLSNDKETETTSLRSILPSTARFLHPTYTDTYQDRYWTMWLQDSLGVNTAPRVVSGRLSLEFQMMTQTLETSRLLLVLREYWPQMSRKLSQEGKTQLSRMIVTCEDGRYPLETTALRRRALQSLPNGHIRFLPMLNANDHGWNFLGELGVMIDADLGTFIKILIHLQQTKCQEESSIMETYKQLNARFHDNPGAICSAFKDYPLLYVPRAREGGSHTWLALRDAYWDGPRSLRSKVLVKRLYPTLEDFFRDKLGMQNASLQTLVDEFKNLANQWNGKPLPESTILNIEGKLLEITDYLVRDMKAASTLSPLAQQPIFPVFLPGKRDSPRLQAMGLFYVPDRSGKYADHFLDRVPLLAVSAMLSIVRIQPLLDSVIWKQSALYLENSVRSQTKASGTRTEDTQAMQQFKSRLEYIERDLYHKRGSSEQMEFLQKLDTMTVTVVDSILSTLTLGGHTVTSNANSSIEEQVGRVAILVARACTNSSRRRNREICSLLGTRLGLDRMSLQTLIDTPLDEVEEMLDEQGITAIPAEARRLHCHARYEDGTLVDASPRILSTESSGAAAIRLSSAGTQGHRRAKSNVEAEKTNVDVRTFRAKAAKSLLSSSQVLSAGSSRFQARTAGNLAAPISAGKHGKSSGKASENKDMAVAPSAANDRENGIMGEYFIYEVLQQTLGADFNEENWTSELRGEISGFTPFQGDALADFRYKDDKGILTGLWYGNQTKSTWAGRWPTYHLEIKTTSGSAREPFHVSQRQMEMALHLTSRTDSPGIVPTDVYVIILVTGIRGASTSYVVFLDPHRRIYDGNLSIQSDVYLSLL</sequence>
<dbReference type="GeneID" id="63830444"/>
<dbReference type="InParanoid" id="A0A165BDT1"/>
<name>A0A165BDT1_9APHY</name>
<protein>
    <recommendedName>
        <fullName evidence="4">Protein NO VEIN C-terminal domain-containing protein</fullName>
    </recommendedName>
</protein>
<dbReference type="Gene3D" id="3.30.565.10">
    <property type="entry name" value="Histidine kinase-like ATPase, C-terminal domain"/>
    <property type="match status" value="1"/>
</dbReference>
<evidence type="ECO:0000313" key="3">
    <source>
        <dbReference type="Proteomes" id="UP000076871"/>
    </source>
</evidence>
<feature type="region of interest" description="Disordered" evidence="1">
    <location>
        <begin position="1239"/>
        <end position="1262"/>
    </location>
</feature>
<dbReference type="InterPro" id="IPR052957">
    <property type="entry name" value="Auxin_embryo_med"/>
</dbReference>
<evidence type="ECO:0000313" key="2">
    <source>
        <dbReference type="EMBL" id="KZT00826.1"/>
    </source>
</evidence>
<dbReference type="RefSeq" id="XP_040758566.1">
    <property type="nucleotide sequence ID" value="XM_040913416.1"/>
</dbReference>
<dbReference type="EMBL" id="KV427676">
    <property type="protein sequence ID" value="KZT00826.1"/>
    <property type="molecule type" value="Genomic_DNA"/>
</dbReference>
<proteinExistence type="predicted"/>
<dbReference type="PANTHER" id="PTHR32387">
    <property type="entry name" value="WU:FJ29H11"/>
    <property type="match status" value="1"/>
</dbReference>